<feature type="region of interest" description="Disordered" evidence="3">
    <location>
        <begin position="252"/>
        <end position="388"/>
    </location>
</feature>
<name>A0A0G4EZ54_VITBC</name>
<evidence type="ECO:0000256" key="2">
    <source>
        <dbReference type="ARBA" id="ARBA00023242"/>
    </source>
</evidence>
<feature type="compositionally biased region" description="Basic and acidic residues" evidence="3">
    <location>
        <begin position="350"/>
        <end position="360"/>
    </location>
</feature>
<feature type="region of interest" description="Disordered" evidence="3">
    <location>
        <begin position="64"/>
        <end position="131"/>
    </location>
</feature>
<evidence type="ECO:0000313" key="5">
    <source>
        <dbReference type="EMBL" id="CEM04052.1"/>
    </source>
</evidence>
<keyword evidence="2" id="KW-0539">Nucleus</keyword>
<feature type="compositionally biased region" description="Basic residues" evidence="3">
    <location>
        <begin position="302"/>
        <end position="314"/>
    </location>
</feature>
<reference evidence="5 6" key="1">
    <citation type="submission" date="2014-11" db="EMBL/GenBank/DDBJ databases">
        <authorList>
            <person name="Zhu J."/>
            <person name="Qi W."/>
            <person name="Song R."/>
        </authorList>
    </citation>
    <scope>NUCLEOTIDE SEQUENCE [LARGE SCALE GENOMIC DNA]</scope>
</reference>
<gene>
    <name evidence="5" type="ORF">Vbra_8485</name>
</gene>
<dbReference type="InParanoid" id="A0A0G4EZ54"/>
<dbReference type="Proteomes" id="UP000041254">
    <property type="component" value="Unassembled WGS sequence"/>
</dbReference>
<organism evidence="5 6">
    <name type="scientific">Vitrella brassicaformis (strain CCMP3155)</name>
    <dbReference type="NCBI Taxonomy" id="1169540"/>
    <lineage>
        <taxon>Eukaryota</taxon>
        <taxon>Sar</taxon>
        <taxon>Alveolata</taxon>
        <taxon>Colpodellida</taxon>
        <taxon>Vitrellaceae</taxon>
        <taxon>Vitrella</taxon>
    </lineage>
</organism>
<dbReference type="SMART" id="SM00333">
    <property type="entry name" value="TUDOR"/>
    <property type="match status" value="2"/>
</dbReference>
<keyword evidence="6" id="KW-1185">Reference proteome</keyword>
<evidence type="ECO:0000256" key="3">
    <source>
        <dbReference type="SAM" id="MobiDB-lite"/>
    </source>
</evidence>
<dbReference type="OrthoDB" id="79171at2759"/>
<feature type="compositionally biased region" description="Basic and acidic residues" evidence="3">
    <location>
        <begin position="263"/>
        <end position="277"/>
    </location>
</feature>
<proteinExistence type="predicted"/>
<evidence type="ECO:0000256" key="1">
    <source>
        <dbReference type="ARBA" id="ARBA00004123"/>
    </source>
</evidence>
<dbReference type="VEuPathDB" id="CryptoDB:Vbra_8485"/>
<dbReference type="STRING" id="1169540.A0A0G4EZ54"/>
<protein>
    <recommendedName>
        <fullName evidence="4">Tudor domain-containing protein</fullName>
    </recommendedName>
</protein>
<dbReference type="InterPro" id="IPR002999">
    <property type="entry name" value="Tudor"/>
</dbReference>
<dbReference type="PROSITE" id="PS50304">
    <property type="entry name" value="TUDOR"/>
    <property type="match status" value="1"/>
</dbReference>
<feature type="compositionally biased region" description="Basic residues" evidence="3">
    <location>
        <begin position="327"/>
        <end position="336"/>
    </location>
</feature>
<dbReference type="CDD" id="cd21182">
    <property type="entry name" value="Tudor_SMN_SPF30-like"/>
    <property type="match status" value="1"/>
</dbReference>
<evidence type="ECO:0000259" key="4">
    <source>
        <dbReference type="PROSITE" id="PS50304"/>
    </source>
</evidence>
<feature type="domain" description="Tudor" evidence="4">
    <location>
        <begin position="200"/>
        <end position="258"/>
    </location>
</feature>
<evidence type="ECO:0000313" key="6">
    <source>
        <dbReference type="Proteomes" id="UP000041254"/>
    </source>
</evidence>
<dbReference type="OMA" id="IGRTCSF"/>
<sequence>MADITGEESIEVLEAKLAEYRQNLAPIELALEQQPGDQALTKLRSDLLEVIGLTEDLLRLRQQQEQALQQPPPQQHVAAQLPPEAAETAAAAGAVGEGGEKPSGYEYPDDEEQGAEAEGRDEEGDGFGESAEVLERVSPYLRYLGRSCEANYEGTWFNGEIVDVRPDDTLVVEFTGYKNREEYAPQSGKVRILKPPHPSLLQPGAACQAIYDEDGLWYDCTIDEQTELGYKVTFTEYGNQEHVKADQVRLAGTGGGAQAGGKRGKDGRGGDKRRVKEILTPGGYRIPEHLTIKPTDTEDQKKSKKKRMHSIKAKQKQEKEEEEANKKKSSWQKHFNKSGARARVGFMSGKPRDSQFRTADDDTLADLPGPSGGGGASAPQRRHFTQQG</sequence>
<feature type="compositionally biased region" description="Low complexity" evidence="3">
    <location>
        <begin position="64"/>
        <end position="94"/>
    </location>
</feature>
<dbReference type="AlphaFoldDB" id="A0A0G4EZ54"/>
<dbReference type="PANTHER" id="PTHR46297">
    <property type="entry name" value="ZINC FINGER CCCH-TYPE WITH G PATCH DOMAIN-CONTAINING PROTEIN"/>
    <property type="match status" value="1"/>
</dbReference>
<dbReference type="SUPFAM" id="SSF63748">
    <property type="entry name" value="Tudor/PWWP/MBT"/>
    <property type="match status" value="1"/>
</dbReference>
<dbReference type="Gene3D" id="2.30.30.140">
    <property type="match status" value="1"/>
</dbReference>
<accession>A0A0G4EZ54</accession>
<comment type="subcellular location">
    <subcellularLocation>
        <location evidence="1">Nucleus</location>
    </subcellularLocation>
</comment>
<feature type="compositionally biased region" description="Basic and acidic residues" evidence="3">
    <location>
        <begin position="286"/>
        <end position="301"/>
    </location>
</feature>
<dbReference type="EMBL" id="CDMY01000347">
    <property type="protein sequence ID" value="CEM04052.1"/>
    <property type="molecule type" value="Genomic_DNA"/>
</dbReference>
<feature type="compositionally biased region" description="Acidic residues" evidence="3">
    <location>
        <begin position="107"/>
        <end position="126"/>
    </location>
</feature>
<dbReference type="PhylomeDB" id="A0A0G4EZ54"/>
<feature type="compositionally biased region" description="Gly residues" evidence="3">
    <location>
        <begin position="252"/>
        <end position="261"/>
    </location>
</feature>
<dbReference type="GO" id="GO:0005634">
    <property type="term" value="C:nucleus"/>
    <property type="evidence" value="ECO:0007669"/>
    <property type="project" value="UniProtKB-SubCell"/>
</dbReference>